<dbReference type="InterPro" id="IPR046335">
    <property type="entry name" value="LacI/GalR-like_sensor"/>
</dbReference>
<evidence type="ECO:0000256" key="3">
    <source>
        <dbReference type="ARBA" id="ARBA00023163"/>
    </source>
</evidence>
<keyword evidence="3" id="KW-0804">Transcription</keyword>
<sequence length="335" mass="36263">MPRKRMNIATIRDVAALAGVAVSTASRALGKGSASPETRRKVRAAAEQLHFTPSATARQLSNGHTRIIAIAIPEETTFIFHDPFIAAVVSQLTVSLSKLGYLPFLALVDSKDESGFVRLLESSGAEGMVITSFRYSKTFVSVIENFGKPTIFIGRPPDNLDYPYVDIDNRQGGRLAAGALLQKGRSKALMIAGPKDMRAPKERSQGFAEVFAQAGGEVEVDEGRFALQHGYEAMGRHIRSGLDADSVFAQSDQIAVGAMQAMREHGVRCPEDVSIVGFDNLDVANVQPLSLTTVAQPVSDMAKMATDILTKRIETGVWVTRKKIFEVKLITRGSV</sequence>
<dbReference type="GO" id="GO:0000976">
    <property type="term" value="F:transcription cis-regulatory region binding"/>
    <property type="evidence" value="ECO:0007669"/>
    <property type="project" value="TreeGrafter"/>
</dbReference>
<dbReference type="PANTHER" id="PTHR30146:SF109">
    <property type="entry name" value="HTH-TYPE TRANSCRIPTIONAL REGULATOR GALS"/>
    <property type="match status" value="1"/>
</dbReference>
<gene>
    <name evidence="5" type="ORF">GKC41_08325</name>
</gene>
<keyword evidence="1" id="KW-0805">Transcription regulation</keyword>
<dbReference type="OrthoDB" id="4268837at2"/>
<evidence type="ECO:0000259" key="4">
    <source>
        <dbReference type="PROSITE" id="PS50932"/>
    </source>
</evidence>
<dbReference type="InterPro" id="IPR028082">
    <property type="entry name" value="Peripla_BP_I"/>
</dbReference>
<proteinExistence type="predicted"/>
<organism evidence="5 6">
    <name type="scientific">Bifidobacterium asteroides</name>
    <dbReference type="NCBI Taxonomy" id="1684"/>
    <lineage>
        <taxon>Bacteria</taxon>
        <taxon>Bacillati</taxon>
        <taxon>Actinomycetota</taxon>
        <taxon>Actinomycetes</taxon>
        <taxon>Bifidobacteriales</taxon>
        <taxon>Bifidobacteriaceae</taxon>
        <taxon>Bifidobacterium</taxon>
    </lineage>
</organism>
<evidence type="ECO:0000313" key="5">
    <source>
        <dbReference type="EMBL" id="MSD91644.1"/>
    </source>
</evidence>
<name>A0A6N7TZW8_9BIFI</name>
<reference evidence="5 6" key="1">
    <citation type="submission" date="2019-11" db="EMBL/GenBank/DDBJ databases">
        <title>Draft Genome Sequence of Plant Growth-Promoting Rhizosphere-Associated Bacteria.</title>
        <authorList>
            <person name="Vasilyev I.Y."/>
            <person name="Radchenko V."/>
            <person name="Ilnitskaya E.V."/>
        </authorList>
    </citation>
    <scope>NUCLEOTIDE SEQUENCE [LARGE SCALE GENOMIC DNA]</scope>
    <source>
        <strain evidence="5 6">VRA_9sq_n</strain>
    </source>
</reference>
<dbReference type="Proteomes" id="UP000436357">
    <property type="component" value="Unassembled WGS sequence"/>
</dbReference>
<dbReference type="CDD" id="cd01392">
    <property type="entry name" value="HTH_LacI"/>
    <property type="match status" value="1"/>
</dbReference>
<dbReference type="Pfam" id="PF00356">
    <property type="entry name" value="LacI"/>
    <property type="match status" value="1"/>
</dbReference>
<evidence type="ECO:0000256" key="1">
    <source>
        <dbReference type="ARBA" id="ARBA00023015"/>
    </source>
</evidence>
<accession>A0A6N7TZW8</accession>
<dbReference type="SUPFAM" id="SSF47413">
    <property type="entry name" value="lambda repressor-like DNA-binding domains"/>
    <property type="match status" value="1"/>
</dbReference>
<dbReference type="Gene3D" id="1.10.260.40">
    <property type="entry name" value="lambda repressor-like DNA-binding domains"/>
    <property type="match status" value="1"/>
</dbReference>
<keyword evidence="2" id="KW-0238">DNA-binding</keyword>
<dbReference type="PROSITE" id="PS50932">
    <property type="entry name" value="HTH_LACI_2"/>
    <property type="match status" value="1"/>
</dbReference>
<evidence type="ECO:0000256" key="2">
    <source>
        <dbReference type="ARBA" id="ARBA00023125"/>
    </source>
</evidence>
<dbReference type="PANTHER" id="PTHR30146">
    <property type="entry name" value="LACI-RELATED TRANSCRIPTIONAL REPRESSOR"/>
    <property type="match status" value="1"/>
</dbReference>
<dbReference type="AlphaFoldDB" id="A0A6N7TZW8"/>
<dbReference type="EMBL" id="WKKW01000007">
    <property type="protein sequence ID" value="MSD91644.1"/>
    <property type="molecule type" value="Genomic_DNA"/>
</dbReference>
<dbReference type="Pfam" id="PF13377">
    <property type="entry name" value="Peripla_BP_3"/>
    <property type="match status" value="1"/>
</dbReference>
<dbReference type="CDD" id="cd06267">
    <property type="entry name" value="PBP1_LacI_sugar_binding-like"/>
    <property type="match status" value="1"/>
</dbReference>
<feature type="domain" description="HTH lacI-type" evidence="4">
    <location>
        <begin position="9"/>
        <end position="62"/>
    </location>
</feature>
<dbReference type="InterPro" id="IPR010982">
    <property type="entry name" value="Lambda_DNA-bd_dom_sf"/>
</dbReference>
<dbReference type="SUPFAM" id="SSF53822">
    <property type="entry name" value="Periplasmic binding protein-like I"/>
    <property type="match status" value="1"/>
</dbReference>
<dbReference type="Gene3D" id="3.40.50.2300">
    <property type="match status" value="2"/>
</dbReference>
<comment type="caution">
    <text evidence="5">The sequence shown here is derived from an EMBL/GenBank/DDBJ whole genome shotgun (WGS) entry which is preliminary data.</text>
</comment>
<dbReference type="InterPro" id="IPR000843">
    <property type="entry name" value="HTH_LacI"/>
</dbReference>
<evidence type="ECO:0000313" key="6">
    <source>
        <dbReference type="Proteomes" id="UP000436357"/>
    </source>
</evidence>
<dbReference type="GO" id="GO:0003700">
    <property type="term" value="F:DNA-binding transcription factor activity"/>
    <property type="evidence" value="ECO:0007669"/>
    <property type="project" value="TreeGrafter"/>
</dbReference>
<dbReference type="SMART" id="SM00354">
    <property type="entry name" value="HTH_LACI"/>
    <property type="match status" value="1"/>
</dbReference>
<protein>
    <submittedName>
        <fullName evidence="5">Substrate-binding domain-containing protein</fullName>
    </submittedName>
</protein>